<dbReference type="GO" id="GO:0005829">
    <property type="term" value="C:cytosol"/>
    <property type="evidence" value="ECO:0007669"/>
    <property type="project" value="TreeGrafter"/>
</dbReference>
<dbReference type="Pfam" id="PF03641">
    <property type="entry name" value="Lysine_decarbox"/>
    <property type="match status" value="1"/>
</dbReference>
<comment type="similarity">
    <text evidence="2">Belongs to the LOG family.</text>
</comment>
<accession>A0A3E1NRK1</accession>
<dbReference type="EMBL" id="QTJU01000001">
    <property type="protein sequence ID" value="RFM30565.1"/>
    <property type="molecule type" value="Genomic_DNA"/>
</dbReference>
<dbReference type="NCBIfam" id="TIGR00730">
    <property type="entry name" value="Rossman fold protein, TIGR00730 family"/>
    <property type="match status" value="1"/>
</dbReference>
<dbReference type="InterPro" id="IPR052341">
    <property type="entry name" value="LOG_family_nucleotidases"/>
</dbReference>
<comment type="catalytic activity">
    <reaction evidence="1">
        <text>AMP + H2O = D-ribose 5-phosphate + adenine</text>
        <dbReference type="Rhea" id="RHEA:20129"/>
        <dbReference type="ChEBI" id="CHEBI:15377"/>
        <dbReference type="ChEBI" id="CHEBI:16708"/>
        <dbReference type="ChEBI" id="CHEBI:78346"/>
        <dbReference type="ChEBI" id="CHEBI:456215"/>
        <dbReference type="EC" id="3.2.2.4"/>
    </reaction>
</comment>
<dbReference type="InterPro" id="IPR005269">
    <property type="entry name" value="LOG"/>
</dbReference>
<dbReference type="Proteomes" id="UP000261284">
    <property type="component" value="Unassembled WGS sequence"/>
</dbReference>
<sequence length="256" mass="29104">MEKQIRSPRIIPAETEVYLEGARPRVFELGFAWQVFVQFIKGFRTLHFVGPCITVFGSARFKPGQPYYEAAVEMGKRIAETGFTTMTGGGPGIMEAANKGAFENNGTSIGVNIILPHEQHANPYLHKSINIKFFFVRKVLLVKYSYAFIIMPGGFGTMDEFFETLTLVQTKTISGFPIVLFGKEYYQPLMNYMQVMAEKGTIAPADMQLVLLTDDADEAIAHISKYVSGNYKIKPRRRFWWLFEKKQVPKESLSQR</sequence>
<dbReference type="GO" id="GO:0009691">
    <property type="term" value="P:cytokinin biosynthetic process"/>
    <property type="evidence" value="ECO:0007669"/>
    <property type="project" value="UniProtKB-UniRule"/>
</dbReference>
<dbReference type="PANTHER" id="PTHR43393:SF3">
    <property type="entry name" value="LYSINE DECARBOXYLASE-LIKE PROTEIN"/>
    <property type="match status" value="1"/>
</dbReference>
<evidence type="ECO:0000313" key="4">
    <source>
        <dbReference type="Proteomes" id="UP000261284"/>
    </source>
</evidence>
<dbReference type="RefSeq" id="WP_116846320.1">
    <property type="nucleotide sequence ID" value="NZ_QTJU01000001.1"/>
</dbReference>
<dbReference type="PANTHER" id="PTHR43393">
    <property type="entry name" value="CYTOKININ RIBOSIDE 5'-MONOPHOSPHATE PHOSPHORIBOHYDROLASE"/>
    <property type="match status" value="1"/>
</dbReference>
<dbReference type="EC" id="3.2.2.n1" evidence="2"/>
<dbReference type="Gene3D" id="3.40.50.450">
    <property type="match status" value="1"/>
</dbReference>
<evidence type="ECO:0000313" key="3">
    <source>
        <dbReference type="EMBL" id="RFM30565.1"/>
    </source>
</evidence>
<organism evidence="3 4">
    <name type="scientific">Deminuibacter soli</name>
    <dbReference type="NCBI Taxonomy" id="2291815"/>
    <lineage>
        <taxon>Bacteria</taxon>
        <taxon>Pseudomonadati</taxon>
        <taxon>Bacteroidota</taxon>
        <taxon>Chitinophagia</taxon>
        <taxon>Chitinophagales</taxon>
        <taxon>Chitinophagaceae</taxon>
        <taxon>Deminuibacter</taxon>
    </lineage>
</organism>
<reference evidence="3 4" key="1">
    <citation type="submission" date="2018-08" db="EMBL/GenBank/DDBJ databases">
        <title>Chitinophagaceae sp. K23C18032701, a novel bacterium isolated from forest soil.</title>
        <authorList>
            <person name="Wang C."/>
        </authorList>
    </citation>
    <scope>NUCLEOTIDE SEQUENCE [LARGE SCALE GENOMIC DNA]</scope>
    <source>
        <strain evidence="3 4">K23C18032701</strain>
    </source>
</reference>
<name>A0A3E1NRK1_9BACT</name>
<keyword evidence="2" id="KW-0378">Hydrolase</keyword>
<protein>
    <recommendedName>
        <fullName evidence="2">Cytokinin riboside 5'-monophosphate phosphoribohydrolase</fullName>
        <ecNumber evidence="2">3.2.2.n1</ecNumber>
    </recommendedName>
</protein>
<dbReference type="SUPFAM" id="SSF102405">
    <property type="entry name" value="MCP/YpsA-like"/>
    <property type="match status" value="1"/>
</dbReference>
<gene>
    <name evidence="3" type="ORF">DXN05_06315</name>
</gene>
<proteinExistence type="inferred from homology"/>
<keyword evidence="2" id="KW-0203">Cytokinin biosynthesis</keyword>
<comment type="caution">
    <text evidence="3">The sequence shown here is derived from an EMBL/GenBank/DDBJ whole genome shotgun (WGS) entry which is preliminary data.</text>
</comment>
<evidence type="ECO:0000256" key="1">
    <source>
        <dbReference type="ARBA" id="ARBA00000274"/>
    </source>
</evidence>
<keyword evidence="4" id="KW-1185">Reference proteome</keyword>
<dbReference type="AlphaFoldDB" id="A0A3E1NRK1"/>
<evidence type="ECO:0000256" key="2">
    <source>
        <dbReference type="RuleBase" id="RU363015"/>
    </source>
</evidence>
<dbReference type="OrthoDB" id="9801098at2"/>
<dbReference type="GO" id="GO:0008714">
    <property type="term" value="F:AMP nucleosidase activity"/>
    <property type="evidence" value="ECO:0007669"/>
    <property type="project" value="UniProtKB-EC"/>
</dbReference>
<dbReference type="InterPro" id="IPR031100">
    <property type="entry name" value="LOG_fam"/>
</dbReference>